<evidence type="ECO:0000313" key="3">
    <source>
        <dbReference type="Proteomes" id="UP001224359"/>
    </source>
</evidence>
<accession>A0ABT9VG82</accession>
<keyword evidence="3" id="KW-1185">Reference proteome</keyword>
<keyword evidence="1" id="KW-0472">Membrane</keyword>
<proteinExistence type="predicted"/>
<gene>
    <name evidence="2" type="ORF">J2S77_001969</name>
</gene>
<keyword evidence="1" id="KW-1133">Transmembrane helix</keyword>
<comment type="caution">
    <text evidence="2">The sequence shown here is derived from an EMBL/GenBank/DDBJ whole genome shotgun (WGS) entry which is preliminary data.</text>
</comment>
<reference evidence="2 3" key="1">
    <citation type="submission" date="2023-07" db="EMBL/GenBank/DDBJ databases">
        <title>Genomic Encyclopedia of Type Strains, Phase IV (KMG-IV): sequencing the most valuable type-strain genomes for metagenomic binning, comparative biology and taxonomic classification.</title>
        <authorList>
            <person name="Goeker M."/>
        </authorList>
    </citation>
    <scope>NUCLEOTIDE SEQUENCE [LARGE SCALE GENOMIC DNA]</scope>
    <source>
        <strain evidence="2 3">DSM 16460</strain>
    </source>
</reference>
<name>A0ABT9VG82_9BACI</name>
<feature type="transmembrane region" description="Helical" evidence="1">
    <location>
        <begin position="12"/>
        <end position="34"/>
    </location>
</feature>
<dbReference type="Proteomes" id="UP001224359">
    <property type="component" value="Unassembled WGS sequence"/>
</dbReference>
<sequence>MNKETLKTIGKSIVDLYITLLMGPAMIYSGYLLIEKHGWDFWFIASIIIGIVAICFGINQIRKSIKKLKEGEIT</sequence>
<evidence type="ECO:0000256" key="1">
    <source>
        <dbReference type="SAM" id="Phobius"/>
    </source>
</evidence>
<evidence type="ECO:0000313" key="2">
    <source>
        <dbReference type="EMBL" id="MDQ0159982.1"/>
    </source>
</evidence>
<dbReference type="RefSeq" id="WP_306976869.1">
    <property type="nucleotide sequence ID" value="NZ_JAUSTQ010000007.1"/>
</dbReference>
<feature type="transmembrane region" description="Helical" evidence="1">
    <location>
        <begin position="40"/>
        <end position="59"/>
    </location>
</feature>
<keyword evidence="1" id="KW-0812">Transmembrane</keyword>
<evidence type="ECO:0008006" key="4">
    <source>
        <dbReference type="Google" id="ProtNLM"/>
    </source>
</evidence>
<protein>
    <recommendedName>
        <fullName evidence="4">AtpZ/AtpI family protein</fullName>
    </recommendedName>
</protein>
<dbReference type="EMBL" id="JAUSTQ010000007">
    <property type="protein sequence ID" value="MDQ0159982.1"/>
    <property type="molecule type" value="Genomic_DNA"/>
</dbReference>
<organism evidence="2 3">
    <name type="scientific">Alkalibacillus salilacus</name>
    <dbReference type="NCBI Taxonomy" id="284582"/>
    <lineage>
        <taxon>Bacteria</taxon>
        <taxon>Bacillati</taxon>
        <taxon>Bacillota</taxon>
        <taxon>Bacilli</taxon>
        <taxon>Bacillales</taxon>
        <taxon>Bacillaceae</taxon>
        <taxon>Alkalibacillus</taxon>
    </lineage>
</organism>